<evidence type="ECO:0000313" key="6">
    <source>
        <dbReference type="Proteomes" id="UP000094336"/>
    </source>
</evidence>
<dbReference type="PANTHER" id="PTHR11808:SF35">
    <property type="entry name" value="CYSTATHIONINE GAMMA-SYNTHASE (AFU_ORTHOLOGUE AFUA_7G01590)"/>
    <property type="match status" value="1"/>
</dbReference>
<dbReference type="Pfam" id="PF01053">
    <property type="entry name" value="Cys_Met_Meta_PP"/>
    <property type="match status" value="1"/>
</dbReference>
<dbReference type="InterPro" id="IPR015421">
    <property type="entry name" value="PyrdxlP-dep_Trfase_major"/>
</dbReference>
<evidence type="ECO:0000256" key="4">
    <source>
        <dbReference type="RuleBase" id="RU362118"/>
    </source>
</evidence>
<dbReference type="STRING" id="984486.A0A1E3QSW3"/>
<dbReference type="InterPro" id="IPR015424">
    <property type="entry name" value="PyrdxlP-dep_Trfase"/>
</dbReference>
<dbReference type="GO" id="GO:0030170">
    <property type="term" value="F:pyridoxal phosphate binding"/>
    <property type="evidence" value="ECO:0007669"/>
    <property type="project" value="InterPro"/>
</dbReference>
<evidence type="ECO:0000313" key="5">
    <source>
        <dbReference type="EMBL" id="ODQ80007.1"/>
    </source>
</evidence>
<proteinExistence type="inferred from homology"/>
<dbReference type="InterPro" id="IPR000277">
    <property type="entry name" value="Cys/Met-Metab_PyrdxlP-dep_enz"/>
</dbReference>
<dbReference type="EMBL" id="KV454431">
    <property type="protein sequence ID" value="ODQ80007.1"/>
    <property type="molecule type" value="Genomic_DNA"/>
</dbReference>
<dbReference type="GO" id="GO:0019346">
    <property type="term" value="P:transsulfuration"/>
    <property type="evidence" value="ECO:0007669"/>
    <property type="project" value="InterPro"/>
</dbReference>
<dbReference type="OrthoDB" id="3512640at2759"/>
<accession>A0A1E3QSW3</accession>
<organism evidence="5 6">
    <name type="scientific">Babjeviella inositovora NRRL Y-12698</name>
    <dbReference type="NCBI Taxonomy" id="984486"/>
    <lineage>
        <taxon>Eukaryota</taxon>
        <taxon>Fungi</taxon>
        <taxon>Dikarya</taxon>
        <taxon>Ascomycota</taxon>
        <taxon>Saccharomycotina</taxon>
        <taxon>Pichiomycetes</taxon>
        <taxon>Serinales incertae sedis</taxon>
        <taxon>Babjeviella</taxon>
    </lineage>
</organism>
<comment type="cofactor">
    <cofactor evidence="1 4">
        <name>pyridoxal 5'-phosphate</name>
        <dbReference type="ChEBI" id="CHEBI:597326"/>
    </cofactor>
</comment>
<dbReference type="RefSeq" id="XP_018985335.1">
    <property type="nucleotide sequence ID" value="XM_019128934.1"/>
</dbReference>
<keyword evidence="2 3" id="KW-0663">Pyridoxal phosphate</keyword>
<dbReference type="GO" id="GO:0005634">
    <property type="term" value="C:nucleus"/>
    <property type="evidence" value="ECO:0007669"/>
    <property type="project" value="EnsemblFungi"/>
</dbReference>
<dbReference type="AlphaFoldDB" id="A0A1E3QSW3"/>
<dbReference type="PROSITE" id="PS00868">
    <property type="entry name" value="CYS_MET_METAB_PP"/>
    <property type="match status" value="1"/>
</dbReference>
<evidence type="ECO:0000256" key="2">
    <source>
        <dbReference type="ARBA" id="ARBA00022898"/>
    </source>
</evidence>
<name>A0A1E3QSW3_9ASCO</name>
<dbReference type="FunFam" id="3.40.640.10:FF:000072">
    <property type="entry name" value="Putative cystathionine beta-lyase"/>
    <property type="match status" value="1"/>
</dbReference>
<dbReference type="PANTHER" id="PTHR11808">
    <property type="entry name" value="TRANS-SULFURATION ENZYME FAMILY MEMBER"/>
    <property type="match status" value="1"/>
</dbReference>
<feature type="modified residue" description="N6-(pyridoxal phosphate)lysine" evidence="3">
    <location>
        <position position="202"/>
    </location>
</feature>
<sequence length="391" mass="42994">MAGFNTQLMHADANQRVSDVTQPIQTSTTYRYSTDPAELVPAKDLIATSTDECAWVGNPVYSRISHPASESCEDVLGQILDGHAVVYNSGLSSFYAMLTHFNPKKLAIGKGYHGCHGIANIFTRISGLQQLSLEDWEQLGPGDILHLESPVNPEGTSFDIEDYANKAHSRGALLLIDSTFAPPPLQKPFDFGVDIIMHSATKYLGGHSDLLAGVLATKDAKVKKALLEDRIFLGTNIANLESYLLLRSLRSFDLRVRQQVKNAEKLVKYLHENINTFEVLAGVYHSSLQTEEFVRKQLPLGGPATFSIEVTNAEIARSLPSKLKYFQHATSLGGVESLIEWRAMSDESVSQSLLRVSVGLEDAEDLIQDFSAAFQSFEEDTMTAQVETLGL</sequence>
<evidence type="ECO:0000256" key="1">
    <source>
        <dbReference type="ARBA" id="ARBA00001933"/>
    </source>
</evidence>
<dbReference type="Proteomes" id="UP000094336">
    <property type="component" value="Unassembled WGS sequence"/>
</dbReference>
<dbReference type="GO" id="GO:0016846">
    <property type="term" value="F:carbon-sulfur lyase activity"/>
    <property type="evidence" value="ECO:0007669"/>
    <property type="project" value="TreeGrafter"/>
</dbReference>
<dbReference type="Gene3D" id="3.40.640.10">
    <property type="entry name" value="Type I PLP-dependent aspartate aminotransferase-like (Major domain)"/>
    <property type="match status" value="1"/>
</dbReference>
<dbReference type="GeneID" id="30146787"/>
<dbReference type="PIRSF" id="PIRSF001434">
    <property type="entry name" value="CGS"/>
    <property type="match status" value="1"/>
</dbReference>
<comment type="similarity">
    <text evidence="4">Belongs to the trans-sulfuration enzymes family.</text>
</comment>
<dbReference type="Gene3D" id="3.90.1150.10">
    <property type="entry name" value="Aspartate Aminotransferase, domain 1"/>
    <property type="match status" value="1"/>
</dbReference>
<dbReference type="InterPro" id="IPR054542">
    <property type="entry name" value="Cys_met_metab_PP"/>
</dbReference>
<reference evidence="6" key="1">
    <citation type="submission" date="2016-05" db="EMBL/GenBank/DDBJ databases">
        <title>Comparative genomics of biotechnologically important yeasts.</title>
        <authorList>
            <consortium name="DOE Joint Genome Institute"/>
            <person name="Riley R."/>
            <person name="Haridas S."/>
            <person name="Wolfe K.H."/>
            <person name="Lopes M.R."/>
            <person name="Hittinger C.T."/>
            <person name="Goker M."/>
            <person name="Salamov A."/>
            <person name="Wisecaver J."/>
            <person name="Long T.M."/>
            <person name="Aerts A.L."/>
            <person name="Barry K."/>
            <person name="Choi C."/>
            <person name="Clum A."/>
            <person name="Coughlan A.Y."/>
            <person name="Deshpande S."/>
            <person name="Douglass A.P."/>
            <person name="Hanson S.J."/>
            <person name="Klenk H.-P."/>
            <person name="Labutti K."/>
            <person name="Lapidus A."/>
            <person name="Lindquist E."/>
            <person name="Lipzen A."/>
            <person name="Meier-Kolthoff J.P."/>
            <person name="Ohm R.A."/>
            <person name="Otillar R.P."/>
            <person name="Pangilinan J."/>
            <person name="Peng Y."/>
            <person name="Rokas A."/>
            <person name="Rosa C.A."/>
            <person name="Scheuner C."/>
            <person name="Sibirny A.A."/>
            <person name="Slot J.C."/>
            <person name="Stielow J.B."/>
            <person name="Sun H."/>
            <person name="Kurtzman C.P."/>
            <person name="Blackwell M."/>
            <person name="Grigoriev I.V."/>
            <person name="Jeffries T.W."/>
        </authorList>
    </citation>
    <scope>NUCLEOTIDE SEQUENCE [LARGE SCALE GENOMIC DNA]</scope>
    <source>
        <strain evidence="6">NRRL Y-12698</strain>
    </source>
</reference>
<dbReference type="GO" id="GO:0005737">
    <property type="term" value="C:cytoplasm"/>
    <property type="evidence" value="ECO:0007669"/>
    <property type="project" value="EnsemblFungi"/>
</dbReference>
<dbReference type="SUPFAM" id="SSF53383">
    <property type="entry name" value="PLP-dependent transferases"/>
    <property type="match status" value="1"/>
</dbReference>
<protein>
    <recommendedName>
        <fullName evidence="7">Cystathionine gamma-synthase</fullName>
    </recommendedName>
</protein>
<dbReference type="InterPro" id="IPR015422">
    <property type="entry name" value="PyrdxlP-dep_Trfase_small"/>
</dbReference>
<evidence type="ECO:0008006" key="7">
    <source>
        <dbReference type="Google" id="ProtNLM"/>
    </source>
</evidence>
<keyword evidence="6" id="KW-1185">Reference proteome</keyword>
<gene>
    <name evidence="5" type="ORF">BABINDRAFT_161654</name>
</gene>
<evidence type="ECO:0000256" key="3">
    <source>
        <dbReference type="PIRSR" id="PIRSR001434-2"/>
    </source>
</evidence>